<protein>
    <submittedName>
        <fullName evidence="1">Uncharacterized protein</fullName>
    </submittedName>
</protein>
<dbReference type="AlphaFoldDB" id="A0A0K2TF69"/>
<accession>A0A0K2TF69</accession>
<reference evidence="1" key="1">
    <citation type="submission" date="2014-05" db="EMBL/GenBank/DDBJ databases">
        <authorList>
            <person name="Chronopoulou M."/>
        </authorList>
    </citation>
    <scope>NUCLEOTIDE SEQUENCE</scope>
    <source>
        <tissue evidence="1">Whole organism</tissue>
    </source>
</reference>
<dbReference type="EMBL" id="HACA01007124">
    <property type="protein sequence ID" value="CDW24485.1"/>
    <property type="molecule type" value="Transcribed_RNA"/>
</dbReference>
<name>A0A0K2TF69_LEPSM</name>
<organism evidence="1">
    <name type="scientific">Lepeophtheirus salmonis</name>
    <name type="common">Salmon louse</name>
    <name type="synonym">Caligus salmonis</name>
    <dbReference type="NCBI Taxonomy" id="72036"/>
    <lineage>
        <taxon>Eukaryota</taxon>
        <taxon>Metazoa</taxon>
        <taxon>Ecdysozoa</taxon>
        <taxon>Arthropoda</taxon>
        <taxon>Crustacea</taxon>
        <taxon>Multicrustacea</taxon>
        <taxon>Hexanauplia</taxon>
        <taxon>Copepoda</taxon>
        <taxon>Siphonostomatoida</taxon>
        <taxon>Caligidae</taxon>
        <taxon>Lepeophtheirus</taxon>
    </lineage>
</organism>
<proteinExistence type="predicted"/>
<evidence type="ECO:0000313" key="1">
    <source>
        <dbReference type="EMBL" id="CDW24485.1"/>
    </source>
</evidence>
<sequence>MVDRSWLVSRRFGLIFWISWNTLVFDISNKSSIVISSVSDSLDTTIGKSNLIGSSDSLGIRVFLSSELGSRVVISNAVLESIGLG</sequence>